<evidence type="ECO:0000256" key="3">
    <source>
        <dbReference type="ARBA" id="ARBA00023163"/>
    </source>
</evidence>
<evidence type="ECO:0000259" key="5">
    <source>
        <dbReference type="PROSITE" id="PS50977"/>
    </source>
</evidence>
<dbReference type="OrthoDB" id="9812484at2"/>
<evidence type="ECO:0000256" key="4">
    <source>
        <dbReference type="PROSITE-ProRule" id="PRU00335"/>
    </source>
</evidence>
<keyword evidence="1" id="KW-0805">Transcription regulation</keyword>
<evidence type="ECO:0000256" key="2">
    <source>
        <dbReference type="ARBA" id="ARBA00023125"/>
    </source>
</evidence>
<feature type="domain" description="HTH tetR-type" evidence="5">
    <location>
        <begin position="8"/>
        <end position="68"/>
    </location>
</feature>
<dbReference type="RefSeq" id="WP_027844582.1">
    <property type="nucleotide sequence ID" value="NZ_LMTZ01000039.1"/>
</dbReference>
<sequence length="196" mass="22364">MSRPKRNQHIREQLLNQGVSIFISQGYHGTGIKEILDRVKVPKGSFYNYFESKEHFGAEVIKQYAKQILANMDSWLKDSDKDAFEALKQFFDAEILRHQGVREGCLIGNLGAELGDSSELCRQAMVESAEFMQQRFVQVLQAAQEQGTVRNDLATEELAGILFNAYEGALLRMQIEKSVEPLQQFTQLMLNNFLRA</sequence>
<evidence type="ECO:0000313" key="6">
    <source>
        <dbReference type="EMBL" id="KST68987.1"/>
    </source>
</evidence>
<dbReference type="InterPro" id="IPR009057">
    <property type="entry name" value="Homeodomain-like_sf"/>
</dbReference>
<accession>A0A0V7ZWZ7</accession>
<dbReference type="Proteomes" id="UP000053372">
    <property type="component" value="Unassembled WGS sequence"/>
</dbReference>
<reference evidence="6 7" key="1">
    <citation type="journal article" date="2015" name="Genome Announc.">
        <title>Draft Genome of the Euendolithic (true boring) Cyanobacterium Mastigocoleus testarum strain BC008.</title>
        <authorList>
            <person name="Guida B.S."/>
            <person name="Garcia-Pichel F."/>
        </authorList>
    </citation>
    <scope>NUCLEOTIDE SEQUENCE [LARGE SCALE GENOMIC DNA]</scope>
    <source>
        <strain evidence="6 7">BC008</strain>
    </source>
</reference>
<keyword evidence="7" id="KW-1185">Reference proteome</keyword>
<dbReference type="Pfam" id="PF00440">
    <property type="entry name" value="TetR_N"/>
    <property type="match status" value="1"/>
</dbReference>
<feature type="DNA-binding region" description="H-T-H motif" evidence="4">
    <location>
        <begin position="31"/>
        <end position="50"/>
    </location>
</feature>
<protein>
    <submittedName>
        <fullName evidence="6">TetR family transcriptional regulator</fullName>
    </submittedName>
</protein>
<keyword evidence="2 4" id="KW-0238">DNA-binding</keyword>
<dbReference type="PROSITE" id="PS50977">
    <property type="entry name" value="HTH_TETR_2"/>
    <property type="match status" value="1"/>
</dbReference>
<dbReference type="PANTHER" id="PTHR47506">
    <property type="entry name" value="TRANSCRIPTIONAL REGULATORY PROTEIN"/>
    <property type="match status" value="1"/>
</dbReference>
<dbReference type="Pfam" id="PF16925">
    <property type="entry name" value="TetR_C_13"/>
    <property type="match status" value="1"/>
</dbReference>
<dbReference type="SUPFAM" id="SSF46689">
    <property type="entry name" value="Homeodomain-like"/>
    <property type="match status" value="1"/>
</dbReference>
<dbReference type="AlphaFoldDB" id="A0A0V7ZWZ7"/>
<dbReference type="SUPFAM" id="SSF48498">
    <property type="entry name" value="Tetracyclin repressor-like, C-terminal domain"/>
    <property type="match status" value="1"/>
</dbReference>
<dbReference type="EMBL" id="LMTZ01000039">
    <property type="protein sequence ID" value="KST68987.1"/>
    <property type="molecule type" value="Genomic_DNA"/>
</dbReference>
<dbReference type="Gene3D" id="1.10.357.10">
    <property type="entry name" value="Tetracycline Repressor, domain 2"/>
    <property type="match status" value="1"/>
</dbReference>
<dbReference type="GO" id="GO:0003677">
    <property type="term" value="F:DNA binding"/>
    <property type="evidence" value="ECO:0007669"/>
    <property type="project" value="UniProtKB-UniRule"/>
</dbReference>
<organism evidence="6 7">
    <name type="scientific">Mastigocoleus testarum BC008</name>
    <dbReference type="NCBI Taxonomy" id="371196"/>
    <lineage>
        <taxon>Bacteria</taxon>
        <taxon>Bacillati</taxon>
        <taxon>Cyanobacteriota</taxon>
        <taxon>Cyanophyceae</taxon>
        <taxon>Nostocales</taxon>
        <taxon>Hapalosiphonaceae</taxon>
        <taxon>Mastigocoleus</taxon>
    </lineage>
</organism>
<name>A0A0V7ZWZ7_9CYAN</name>
<proteinExistence type="predicted"/>
<keyword evidence="3" id="KW-0804">Transcription</keyword>
<evidence type="ECO:0000313" key="7">
    <source>
        <dbReference type="Proteomes" id="UP000053372"/>
    </source>
</evidence>
<dbReference type="InterPro" id="IPR036271">
    <property type="entry name" value="Tet_transcr_reg_TetR-rel_C_sf"/>
</dbReference>
<dbReference type="InterPro" id="IPR001647">
    <property type="entry name" value="HTH_TetR"/>
</dbReference>
<comment type="caution">
    <text evidence="6">The sequence shown here is derived from an EMBL/GenBank/DDBJ whole genome shotgun (WGS) entry which is preliminary data.</text>
</comment>
<gene>
    <name evidence="6" type="ORF">BC008_02670</name>
</gene>
<dbReference type="InterPro" id="IPR011075">
    <property type="entry name" value="TetR_C"/>
</dbReference>
<evidence type="ECO:0000256" key="1">
    <source>
        <dbReference type="ARBA" id="ARBA00023015"/>
    </source>
</evidence>
<dbReference type="PANTHER" id="PTHR47506:SF6">
    <property type="entry name" value="HTH-TYPE TRANSCRIPTIONAL REPRESSOR NEMR"/>
    <property type="match status" value="1"/>
</dbReference>